<dbReference type="Pfam" id="PF12609">
    <property type="entry name" value="DUF3774"/>
    <property type="match status" value="1"/>
</dbReference>
<dbReference type="PANTHER" id="PTHR33090">
    <property type="entry name" value="DUF3774 DOMAIN PROTEIN-RELATED"/>
    <property type="match status" value="1"/>
</dbReference>
<protein>
    <recommendedName>
        <fullName evidence="3">Wound-responsive family protein</fullName>
    </recommendedName>
</protein>
<dbReference type="EMBL" id="KQ483666">
    <property type="protein sequence ID" value="KYP43462.1"/>
    <property type="molecule type" value="Genomic_DNA"/>
</dbReference>
<dbReference type="Gramene" id="C.cajan_28027.t">
    <property type="protein sequence ID" value="C.cajan_28027.t.cds1"/>
    <property type="gene ID" value="C.cajan_28027"/>
</dbReference>
<dbReference type="AlphaFoldDB" id="A0A151RLP8"/>
<evidence type="ECO:0008006" key="3">
    <source>
        <dbReference type="Google" id="ProtNLM"/>
    </source>
</evidence>
<accession>A0A151RLP8</accession>
<name>A0A151RLP8_CAJCA</name>
<gene>
    <name evidence="1" type="ORF">KK1_035108</name>
</gene>
<reference evidence="1" key="1">
    <citation type="journal article" date="2012" name="Nat. Biotechnol.">
        <title>Draft genome sequence of pigeonpea (Cajanus cajan), an orphan legume crop of resource-poor farmers.</title>
        <authorList>
            <person name="Varshney R.K."/>
            <person name="Chen W."/>
            <person name="Li Y."/>
            <person name="Bharti A.K."/>
            <person name="Saxena R.K."/>
            <person name="Schlueter J.A."/>
            <person name="Donoghue M.T."/>
            <person name="Azam S."/>
            <person name="Fan G."/>
            <person name="Whaley A.M."/>
            <person name="Farmer A.D."/>
            <person name="Sheridan J."/>
            <person name="Iwata A."/>
            <person name="Tuteja R."/>
            <person name="Penmetsa R.V."/>
            <person name="Wu W."/>
            <person name="Upadhyaya H.D."/>
            <person name="Yang S.P."/>
            <person name="Shah T."/>
            <person name="Saxena K.B."/>
            <person name="Michael T."/>
            <person name="McCombie W.R."/>
            <person name="Yang B."/>
            <person name="Zhang G."/>
            <person name="Yang H."/>
            <person name="Wang J."/>
            <person name="Spillane C."/>
            <person name="Cook D.R."/>
            <person name="May G.D."/>
            <person name="Xu X."/>
            <person name="Jackson S.A."/>
        </authorList>
    </citation>
    <scope>NUCLEOTIDE SEQUENCE [LARGE SCALE GENOMIC DNA]</scope>
</reference>
<dbReference type="Proteomes" id="UP000075243">
    <property type="component" value="Unassembled WGS sequence"/>
</dbReference>
<sequence length="88" mass="9939">MSSSKRTWIAAASVGVVETLKDHGLCRWNSAFKSAQHRVKKHVIRSFSQAKKHYSSSAMVSNRLHGEKAKQSEESFRTVMYLSSWGPN</sequence>
<evidence type="ECO:0000313" key="2">
    <source>
        <dbReference type="Proteomes" id="UP000075243"/>
    </source>
</evidence>
<keyword evidence="2" id="KW-1185">Reference proteome</keyword>
<proteinExistence type="predicted"/>
<dbReference type="STRING" id="3821.A0A151RLP8"/>
<evidence type="ECO:0000313" key="1">
    <source>
        <dbReference type="EMBL" id="KYP43462.1"/>
    </source>
</evidence>
<dbReference type="OMA" id="HILYSMS"/>
<organism evidence="1 2">
    <name type="scientific">Cajanus cajan</name>
    <name type="common">Pigeon pea</name>
    <name type="synonym">Cajanus indicus</name>
    <dbReference type="NCBI Taxonomy" id="3821"/>
    <lineage>
        <taxon>Eukaryota</taxon>
        <taxon>Viridiplantae</taxon>
        <taxon>Streptophyta</taxon>
        <taxon>Embryophyta</taxon>
        <taxon>Tracheophyta</taxon>
        <taxon>Spermatophyta</taxon>
        <taxon>Magnoliopsida</taxon>
        <taxon>eudicotyledons</taxon>
        <taxon>Gunneridae</taxon>
        <taxon>Pentapetalae</taxon>
        <taxon>rosids</taxon>
        <taxon>fabids</taxon>
        <taxon>Fabales</taxon>
        <taxon>Fabaceae</taxon>
        <taxon>Papilionoideae</taxon>
        <taxon>50 kb inversion clade</taxon>
        <taxon>NPAAA clade</taxon>
        <taxon>indigoferoid/millettioid clade</taxon>
        <taxon>Phaseoleae</taxon>
        <taxon>Cajanus</taxon>
    </lineage>
</organism>
<dbReference type="InterPro" id="IPR022251">
    <property type="entry name" value="DUF3774_wound-induced"/>
</dbReference>